<keyword evidence="7" id="KW-0808">Transferase</keyword>
<proteinExistence type="inferred from homology"/>
<keyword evidence="3" id="KW-0547">Nucleotide-binding</keyword>
<dbReference type="SUPFAM" id="SSF55729">
    <property type="entry name" value="Acyl-CoA N-acyltransferases (Nat)"/>
    <property type="match status" value="1"/>
</dbReference>
<organism evidence="7 8">
    <name type="scientific">Phenylobacterium soli</name>
    <dbReference type="NCBI Taxonomy" id="2170551"/>
    <lineage>
        <taxon>Bacteria</taxon>
        <taxon>Pseudomonadati</taxon>
        <taxon>Pseudomonadota</taxon>
        <taxon>Alphaproteobacteria</taxon>
        <taxon>Caulobacterales</taxon>
        <taxon>Caulobacteraceae</taxon>
        <taxon>Phenylobacterium</taxon>
    </lineage>
</organism>
<dbReference type="Gene3D" id="3.40.630.30">
    <property type="match status" value="1"/>
</dbReference>
<dbReference type="PANTHER" id="PTHR43334">
    <property type="entry name" value="ACETATE--COA LIGASE [ADP-FORMING]"/>
    <property type="match status" value="1"/>
</dbReference>
<dbReference type="InterPro" id="IPR013815">
    <property type="entry name" value="ATP_grasp_subdomain_1"/>
</dbReference>
<reference evidence="8" key="1">
    <citation type="submission" date="2018-05" db="EMBL/GenBank/DDBJ databases">
        <authorList>
            <person name="Li X."/>
        </authorList>
    </citation>
    <scope>NUCLEOTIDE SEQUENCE [LARGE SCALE GENOMIC DNA]</scope>
    <source>
        <strain evidence="8">LX32</strain>
    </source>
</reference>
<keyword evidence="8" id="KW-1185">Reference proteome</keyword>
<dbReference type="Proteomes" id="UP000249254">
    <property type="component" value="Unassembled WGS sequence"/>
</dbReference>
<comment type="similarity">
    <text evidence="5">In the N-terminal section; belongs to the acetate CoA ligase alpha subunit family.</text>
</comment>
<dbReference type="SUPFAM" id="SSF52210">
    <property type="entry name" value="Succinyl-CoA synthetase domains"/>
    <property type="match status" value="2"/>
</dbReference>
<keyword evidence="2" id="KW-0436">Ligase</keyword>
<dbReference type="Gene3D" id="3.40.50.261">
    <property type="entry name" value="Succinyl-CoA synthetase domains"/>
    <property type="match status" value="2"/>
</dbReference>
<dbReference type="RefSeq" id="WP_111527765.1">
    <property type="nucleotide sequence ID" value="NZ_JBHRSG010000002.1"/>
</dbReference>
<evidence type="ECO:0000256" key="4">
    <source>
        <dbReference type="ARBA" id="ARBA00022840"/>
    </source>
</evidence>
<dbReference type="FunFam" id="3.30.1490.20:FF:000020">
    <property type="entry name" value="Protein lysine acetyltransferase"/>
    <property type="match status" value="1"/>
</dbReference>
<dbReference type="GO" id="GO:0016747">
    <property type="term" value="F:acyltransferase activity, transferring groups other than amino-acyl groups"/>
    <property type="evidence" value="ECO:0007669"/>
    <property type="project" value="InterPro"/>
</dbReference>
<dbReference type="Pfam" id="PF13380">
    <property type="entry name" value="CoA_binding_2"/>
    <property type="match status" value="1"/>
</dbReference>
<keyword evidence="1" id="KW-0816">Tricarboxylic acid cycle</keyword>
<dbReference type="OrthoDB" id="9807426at2"/>
<protein>
    <submittedName>
        <fullName evidence="7">GNAT family N-acetyltransferase</fullName>
    </submittedName>
</protein>
<dbReference type="SUPFAM" id="SSF56059">
    <property type="entry name" value="Glutathione synthetase ATP-binding domain-like"/>
    <property type="match status" value="1"/>
</dbReference>
<comment type="caution">
    <text evidence="7">The sequence shown here is derived from an EMBL/GenBank/DDBJ whole genome shotgun (WGS) entry which is preliminary data.</text>
</comment>
<evidence type="ECO:0000313" key="8">
    <source>
        <dbReference type="Proteomes" id="UP000249254"/>
    </source>
</evidence>
<dbReference type="Pfam" id="PF13607">
    <property type="entry name" value="Succ_CoA_lig"/>
    <property type="match status" value="1"/>
</dbReference>
<dbReference type="InterPro" id="IPR003781">
    <property type="entry name" value="CoA-bd"/>
</dbReference>
<dbReference type="InterPro" id="IPR051538">
    <property type="entry name" value="Acyl-CoA_Synth/Transferase"/>
</dbReference>
<dbReference type="GO" id="GO:0005524">
    <property type="term" value="F:ATP binding"/>
    <property type="evidence" value="ECO:0007669"/>
    <property type="project" value="UniProtKB-KW"/>
</dbReference>
<dbReference type="InterPro" id="IPR016181">
    <property type="entry name" value="Acyl_CoA_acyltransferase"/>
</dbReference>
<dbReference type="EMBL" id="QFYQ01000001">
    <property type="protein sequence ID" value="RAK54014.1"/>
    <property type="molecule type" value="Genomic_DNA"/>
</dbReference>
<keyword evidence="4" id="KW-0067">ATP-binding</keyword>
<gene>
    <name evidence="7" type="ORF">DJ017_05490</name>
</gene>
<feature type="domain" description="N-acetyltransferase" evidence="6">
    <location>
        <begin position="733"/>
        <end position="885"/>
    </location>
</feature>
<evidence type="ECO:0000256" key="1">
    <source>
        <dbReference type="ARBA" id="ARBA00022532"/>
    </source>
</evidence>
<dbReference type="CDD" id="cd04301">
    <property type="entry name" value="NAT_SF"/>
    <property type="match status" value="1"/>
</dbReference>
<dbReference type="SUPFAM" id="SSF51735">
    <property type="entry name" value="NAD(P)-binding Rossmann-fold domains"/>
    <property type="match status" value="1"/>
</dbReference>
<dbReference type="InterPro" id="IPR016102">
    <property type="entry name" value="Succinyl-CoA_synth-like"/>
</dbReference>
<dbReference type="InterPro" id="IPR036291">
    <property type="entry name" value="NAD(P)-bd_dom_sf"/>
</dbReference>
<dbReference type="PANTHER" id="PTHR43334:SF1">
    <property type="entry name" value="3-HYDROXYPROPIONATE--COA LIGASE [ADP-FORMING]"/>
    <property type="match status" value="1"/>
</dbReference>
<name>A0A328AKU3_9CAUL</name>
<evidence type="ECO:0000256" key="2">
    <source>
        <dbReference type="ARBA" id="ARBA00022598"/>
    </source>
</evidence>
<dbReference type="Gene3D" id="3.30.470.20">
    <property type="entry name" value="ATP-grasp fold, B domain"/>
    <property type="match status" value="1"/>
</dbReference>
<dbReference type="InterPro" id="IPR000182">
    <property type="entry name" value="GNAT_dom"/>
</dbReference>
<dbReference type="InterPro" id="IPR043938">
    <property type="entry name" value="Ligase_CoA_dom"/>
</dbReference>
<evidence type="ECO:0000256" key="3">
    <source>
        <dbReference type="ARBA" id="ARBA00022741"/>
    </source>
</evidence>
<dbReference type="GO" id="GO:0006099">
    <property type="term" value="P:tricarboxylic acid cycle"/>
    <property type="evidence" value="ECO:0007669"/>
    <property type="project" value="UniProtKB-KW"/>
</dbReference>
<evidence type="ECO:0000259" key="6">
    <source>
        <dbReference type="PROSITE" id="PS51186"/>
    </source>
</evidence>
<dbReference type="Gene3D" id="3.40.50.720">
    <property type="entry name" value="NAD(P)-binding Rossmann-like Domain"/>
    <property type="match status" value="1"/>
</dbReference>
<sequence>MTTRNLDALFEPRAIAFVGASARPGSVGEVITRNLLSAGFSGPVMLVNPKGGEIQGQAVHARIEDLPQVPDLAVIATPAETVPALVTALGQKGCRAAVVISAGFESGGREAELKQAVLDAARPHLMRIVGPNCLGFLSPLHRINASFAHRMPQAGHLALVAQSGAVAAAALDWAPPHGVGFSHIVTVGDSADVDVGDLLDYLALDAETDGIVLYLEGVADARKFMSAARAAARSKPVAVIKSGRSSAGAKAAFSHTGALAGADAVYDAAFRRAGLLRVDTLAELFEAAQAFSAGVRSSGDRLAILTNGGGAGVLAVDALEGAGAALAELSAETLAALDGIAPAHWSRRNPVDILGDAHPALYGQAMEVLMHAPEVDAVLALNCPVAVASSTEAAKATADAVARAGRRHKPVLTAWLGEAGTADARSLFATSRIPTYDTPEQAITAFGQLVRARRTHELLVEAPPPGPGPTDPTTARKIVEDALRQGRTALTDPEARAVLRAYGVPVVESQSAATPGGAGLAAGRMEGKVVLKILSRDISHKSDVGGVRLGLEGASETELAARDMLGRIAKLRPEARVDGFIVEPMIERPNAEELLAGLVQDPTFGPVVMVGQGGVAVQVTADRALGLPPLNSALARDMVARTRVSKLLAGYRDRPPADLEALARVLVALGDLASDLPEVTELDINPLLCDAEGVIAVDARIGVRTPDAQTPRLAILPYPAQLARDIEVGGETLRIRPIRPTDADRLCEMVDLSSDRDVRLRFSGGLRRLTPDLARRLTQIDYDRHIALIAENPAGEILGVGRLVCAPEGDSAEFALMVRSDRQARGLGSFLLQAVVDYAAAKGIATVWGDVARDNERMREVAAHLGFVAEAAHDTARVRMTRRLEAQPAEA</sequence>
<accession>A0A328AKU3</accession>
<dbReference type="SMART" id="SM00881">
    <property type="entry name" value="CoA_binding"/>
    <property type="match status" value="1"/>
</dbReference>
<dbReference type="InterPro" id="IPR032875">
    <property type="entry name" value="Succ_CoA_lig_flav_dom"/>
</dbReference>
<dbReference type="AlphaFoldDB" id="A0A328AKU3"/>
<evidence type="ECO:0000256" key="5">
    <source>
        <dbReference type="ARBA" id="ARBA00060888"/>
    </source>
</evidence>
<dbReference type="Pfam" id="PF13302">
    <property type="entry name" value="Acetyltransf_3"/>
    <property type="match status" value="1"/>
</dbReference>
<dbReference type="Gene3D" id="3.30.1490.20">
    <property type="entry name" value="ATP-grasp fold, A domain"/>
    <property type="match status" value="1"/>
</dbReference>
<evidence type="ECO:0000313" key="7">
    <source>
        <dbReference type="EMBL" id="RAK54014.1"/>
    </source>
</evidence>
<dbReference type="Pfam" id="PF13549">
    <property type="entry name" value="ATP-grasp_5"/>
    <property type="match status" value="1"/>
</dbReference>
<dbReference type="PROSITE" id="PS51186">
    <property type="entry name" value="GNAT"/>
    <property type="match status" value="1"/>
</dbReference>
<dbReference type="GO" id="GO:0043758">
    <property type="term" value="F:acetate-CoA ligase (ADP-forming) activity"/>
    <property type="evidence" value="ECO:0007669"/>
    <property type="project" value="InterPro"/>
</dbReference>
<dbReference type="Pfam" id="PF19045">
    <property type="entry name" value="Ligase_CoA_2"/>
    <property type="match status" value="1"/>
</dbReference>